<feature type="transmembrane region" description="Helical" evidence="6">
    <location>
        <begin position="104"/>
        <end position="124"/>
    </location>
</feature>
<dbReference type="GO" id="GO:0016020">
    <property type="term" value="C:membrane"/>
    <property type="evidence" value="ECO:0007669"/>
    <property type="project" value="UniProtKB-SubCell"/>
</dbReference>
<protein>
    <recommendedName>
        <fullName evidence="11">Abscisic acid G-protein coupled receptor-like domain-containing protein</fullName>
    </recommendedName>
</protein>
<dbReference type="PANTHER" id="PTHR15948">
    <property type="entry name" value="G-PROTEIN COUPLED RECEPTOR 89-RELATED"/>
    <property type="match status" value="1"/>
</dbReference>
<dbReference type="InterPro" id="IPR022535">
    <property type="entry name" value="Golgi_pH-regulator_cons_dom"/>
</dbReference>
<feature type="transmembrane region" description="Helical" evidence="6">
    <location>
        <begin position="470"/>
        <end position="492"/>
    </location>
</feature>
<dbReference type="Pfam" id="PF12537">
    <property type="entry name" value="GPHR_N"/>
    <property type="match status" value="1"/>
</dbReference>
<dbReference type="Proteomes" id="UP000053257">
    <property type="component" value="Unassembled WGS sequence"/>
</dbReference>
<accession>A0A0C3NN95</accession>
<comment type="subcellular location">
    <subcellularLocation>
        <location evidence="1">Membrane</location>
        <topology evidence="1">Multi-pass membrane protein</topology>
    </subcellularLocation>
</comment>
<feature type="transmembrane region" description="Helical" evidence="6">
    <location>
        <begin position="413"/>
        <end position="437"/>
    </location>
</feature>
<evidence type="ECO:0000256" key="1">
    <source>
        <dbReference type="ARBA" id="ARBA00004141"/>
    </source>
</evidence>
<feature type="domain" description="Abscisic acid G-protein coupled receptor-like" evidence="7">
    <location>
        <begin position="301"/>
        <end position="495"/>
    </location>
</feature>
<dbReference type="AlphaFoldDB" id="A0A0C3NN95"/>
<evidence type="ECO:0000259" key="8">
    <source>
        <dbReference type="Pfam" id="PF12537"/>
    </source>
</evidence>
<evidence type="ECO:0000256" key="3">
    <source>
        <dbReference type="ARBA" id="ARBA00022989"/>
    </source>
</evidence>
<sequence length="505" mass="54292">FYAVRKYLLHSLYHDLQDLSSAETTPLASAPDDDVELETLPTPSTAGGTPRESAFAPRKGAMHSTLSRALFALSFSESLMLFILLMCQALDLLHARTRLFNWKISLYILLISIVGVIPFSYSLVLSYRSAAGIRGLQKPTFARLGLFAVPIGVFLFLLSFIPVPTGAASSGITGSVLTRLTTVGTILLGSLSGFGAVDNASRFLPWFSRSNGFAPSDADILVAQEGLERIRGDLAERRRAIEQMQTSQVTDKSWFSRVVPSFVSGSELSGAMQEAVGLEALEYQMARNLSALRAQKREVEYSRTLAGRLGNWGGALFAVYCLYRIAIAAVNLVLPARTASPAESPDAQAASRADVITVCLAYLLALLPGVHAAPADVAVLARQISLALVGAIILSSIRLVLRGVARALRVTSRNLGASLMLLILAQLMGIYLLTTLIQLRTSFPPPPARPDTQADIGVINLFATLPEYQVFGSLFDGSFLLVAALSAIAQWFSHRINSVGVMDAS</sequence>
<evidence type="ECO:0000256" key="4">
    <source>
        <dbReference type="ARBA" id="ARBA00023136"/>
    </source>
</evidence>
<proteinExistence type="predicted"/>
<evidence type="ECO:0008006" key="11">
    <source>
        <dbReference type="Google" id="ProtNLM"/>
    </source>
</evidence>
<gene>
    <name evidence="9" type="ORF">PHLGIDRAFT_72510</name>
</gene>
<reference evidence="9 10" key="1">
    <citation type="journal article" date="2014" name="PLoS Genet.">
        <title>Analysis of the Phlebiopsis gigantea genome, transcriptome and secretome provides insight into its pioneer colonization strategies of wood.</title>
        <authorList>
            <person name="Hori C."/>
            <person name="Ishida T."/>
            <person name="Igarashi K."/>
            <person name="Samejima M."/>
            <person name="Suzuki H."/>
            <person name="Master E."/>
            <person name="Ferreira P."/>
            <person name="Ruiz-Duenas F.J."/>
            <person name="Held B."/>
            <person name="Canessa P."/>
            <person name="Larrondo L.F."/>
            <person name="Schmoll M."/>
            <person name="Druzhinina I.S."/>
            <person name="Kubicek C.P."/>
            <person name="Gaskell J.A."/>
            <person name="Kersten P."/>
            <person name="St John F."/>
            <person name="Glasner J."/>
            <person name="Sabat G."/>
            <person name="Splinter BonDurant S."/>
            <person name="Syed K."/>
            <person name="Yadav J."/>
            <person name="Mgbeahuruike A.C."/>
            <person name="Kovalchuk A."/>
            <person name="Asiegbu F.O."/>
            <person name="Lackner G."/>
            <person name="Hoffmeister D."/>
            <person name="Rencoret J."/>
            <person name="Gutierrez A."/>
            <person name="Sun H."/>
            <person name="Lindquist E."/>
            <person name="Barry K."/>
            <person name="Riley R."/>
            <person name="Grigoriev I.V."/>
            <person name="Henrissat B."/>
            <person name="Kues U."/>
            <person name="Berka R.M."/>
            <person name="Martinez A.T."/>
            <person name="Covert S.F."/>
            <person name="Blanchette R.A."/>
            <person name="Cullen D."/>
        </authorList>
    </citation>
    <scope>NUCLEOTIDE SEQUENCE [LARGE SCALE GENOMIC DNA]</scope>
    <source>
        <strain evidence="9 10">11061_1 CR5-6</strain>
    </source>
</reference>
<keyword evidence="10" id="KW-1185">Reference proteome</keyword>
<dbReference type="EMBL" id="KN840515">
    <property type="protein sequence ID" value="KIP06559.1"/>
    <property type="molecule type" value="Genomic_DNA"/>
</dbReference>
<feature type="transmembrane region" description="Helical" evidence="6">
    <location>
        <begin position="176"/>
        <end position="197"/>
    </location>
</feature>
<name>A0A0C3NN95_PHLG1</name>
<dbReference type="InterPro" id="IPR025969">
    <property type="entry name" value="ABA_GPCR_dom"/>
</dbReference>
<feature type="domain" description="Golgi pH regulator conserved" evidence="8">
    <location>
        <begin position="172"/>
        <end position="240"/>
    </location>
</feature>
<keyword evidence="2 6" id="KW-0812">Transmembrane</keyword>
<evidence type="ECO:0000256" key="6">
    <source>
        <dbReference type="SAM" id="Phobius"/>
    </source>
</evidence>
<feature type="transmembrane region" description="Helical" evidence="6">
    <location>
        <begin position="355"/>
        <end position="374"/>
    </location>
</feature>
<dbReference type="Pfam" id="PF12430">
    <property type="entry name" value="ABA_GPCR"/>
    <property type="match status" value="1"/>
</dbReference>
<evidence type="ECO:0000313" key="9">
    <source>
        <dbReference type="EMBL" id="KIP06559.1"/>
    </source>
</evidence>
<feature type="region of interest" description="Disordered" evidence="5">
    <location>
        <begin position="24"/>
        <end position="55"/>
    </location>
</feature>
<dbReference type="InterPro" id="IPR015672">
    <property type="entry name" value="GPHR/GTG"/>
</dbReference>
<dbReference type="OrthoDB" id="264392at2759"/>
<dbReference type="PANTHER" id="PTHR15948:SF0">
    <property type="entry name" value="GOLGI PH REGULATOR A-RELATED"/>
    <property type="match status" value="1"/>
</dbReference>
<feature type="transmembrane region" description="Helical" evidence="6">
    <location>
        <begin position="312"/>
        <end position="334"/>
    </location>
</feature>
<evidence type="ECO:0000313" key="10">
    <source>
        <dbReference type="Proteomes" id="UP000053257"/>
    </source>
</evidence>
<evidence type="ECO:0000256" key="2">
    <source>
        <dbReference type="ARBA" id="ARBA00022692"/>
    </source>
</evidence>
<evidence type="ECO:0000259" key="7">
    <source>
        <dbReference type="Pfam" id="PF12430"/>
    </source>
</evidence>
<feature type="transmembrane region" description="Helical" evidence="6">
    <location>
        <begin position="144"/>
        <end position="164"/>
    </location>
</feature>
<feature type="transmembrane region" description="Helical" evidence="6">
    <location>
        <begin position="380"/>
        <end position="401"/>
    </location>
</feature>
<keyword evidence="4 6" id="KW-0472">Membrane</keyword>
<dbReference type="HOGENOM" id="CLU_029388_1_0_1"/>
<evidence type="ECO:0000256" key="5">
    <source>
        <dbReference type="SAM" id="MobiDB-lite"/>
    </source>
</evidence>
<keyword evidence="3 6" id="KW-1133">Transmembrane helix</keyword>
<organism evidence="9 10">
    <name type="scientific">Phlebiopsis gigantea (strain 11061_1 CR5-6)</name>
    <name type="common">White-rot fungus</name>
    <name type="synonym">Peniophora gigantea</name>
    <dbReference type="NCBI Taxonomy" id="745531"/>
    <lineage>
        <taxon>Eukaryota</taxon>
        <taxon>Fungi</taxon>
        <taxon>Dikarya</taxon>
        <taxon>Basidiomycota</taxon>
        <taxon>Agaricomycotina</taxon>
        <taxon>Agaricomycetes</taxon>
        <taxon>Polyporales</taxon>
        <taxon>Phanerochaetaceae</taxon>
        <taxon>Phlebiopsis</taxon>
    </lineage>
</organism>
<feature type="non-terminal residue" evidence="9">
    <location>
        <position position="1"/>
    </location>
</feature>